<dbReference type="OrthoDB" id="366938at2759"/>
<proteinExistence type="predicted"/>
<dbReference type="EMBL" id="LK054813">
    <property type="protein sequence ID" value="CDR71363.1"/>
    <property type="molecule type" value="Genomic_DNA"/>
</dbReference>
<protein>
    <submittedName>
        <fullName evidence="1">Uncharacterized protein</fullName>
    </submittedName>
</protein>
<gene>
    <name evidence="1" type="ORF">BBBOND_0000040</name>
</gene>
<dbReference type="GeneID" id="24561589"/>
<dbReference type="KEGG" id="bbig:BBBOND_0000040"/>
<organism evidence="1">
    <name type="scientific">Babesia bigemina</name>
    <dbReference type="NCBI Taxonomy" id="5866"/>
    <lineage>
        <taxon>Eukaryota</taxon>
        <taxon>Sar</taxon>
        <taxon>Alveolata</taxon>
        <taxon>Apicomplexa</taxon>
        <taxon>Aconoidasida</taxon>
        <taxon>Piroplasmida</taxon>
        <taxon>Babesiidae</taxon>
        <taxon>Babesia</taxon>
    </lineage>
</organism>
<feature type="non-terminal residue" evidence="1">
    <location>
        <position position="462"/>
    </location>
</feature>
<dbReference type="RefSeq" id="XP_012770313.1">
    <property type="nucleotide sequence ID" value="XM_012914859.1"/>
</dbReference>
<accession>A0A061BKB4</accession>
<dbReference type="AlphaFoldDB" id="A0A061BKB4"/>
<sequence length="462" mass="50663">MSHHVHLNSKSLEFARLINAITSLNHNNNLRALNDIDSKLISLGHLAGQLGGFVGESESVKKAVENAIIAQITSNEELKNDYSSLVTNLSVSVNSVGKADDTGEISELSERVTQQIKLFEDELSKHNNLNKDASPSSPSPSAELAKLHSKLEALKEVEKLCGFLTNSNKQQNNPTNNILTHLCDGLEKFLGFNKNSKGYDGTGIVYSDIDRLCDAVMGFLSGVLGAVKDENEVTTYDNYITGDDKKLKSVLKLVDSKIGSGRTGLAASVGAVKEWLEGYENTLTEKTSEVTKHLDTLINEIDSDINDVQGLSTYRLFQQYDSCSLIATRMTGHIHLAEKDLKNVDSEMGDKLAPSMKSLHQAVNNFKKSADNKDIEELNKFAGSELDTLRCSVEGKVTHRIISVRETLQTEFQQKIEDPIKKVKTKLTSVDEDLKTWIQAAKKLLQGAVTAAGDVNTDLDPL</sequence>
<name>A0A061BKB4_BABBI</name>
<evidence type="ECO:0000313" key="1">
    <source>
        <dbReference type="EMBL" id="CDR71363.1"/>
    </source>
</evidence>
<reference evidence="1" key="2">
    <citation type="submission" date="2014-06" db="EMBL/GenBank/DDBJ databases">
        <authorList>
            <person name="Aslett M."/>
            <person name="De Silva Nishadi"/>
        </authorList>
    </citation>
    <scope>NUCLEOTIDE SEQUENCE</scope>
    <source>
        <strain evidence="1">Bond</strain>
    </source>
</reference>
<reference evidence="1" key="1">
    <citation type="journal article" date="2014" name="Nucleic Acids Res.">
        <title>The evolutionary dynamics of variant antigen genes in Babesia reveal a history of genomic innovation underlying host-parasite interaction.</title>
        <authorList>
            <person name="Jackson A.P."/>
            <person name="Otto T.D."/>
            <person name="Darby A."/>
            <person name="Ramaprasad A."/>
            <person name="Xia D."/>
            <person name="Echaide I.E."/>
            <person name="Farber M."/>
            <person name="Gahlot S."/>
            <person name="Gamble J."/>
            <person name="Gupta D."/>
            <person name="Gupta Y."/>
            <person name="Jackson L."/>
            <person name="Malandrin L."/>
            <person name="Malas T.B."/>
            <person name="Moussa E."/>
            <person name="Nair M."/>
            <person name="Reid AJ."/>
            <person name="Sanders M."/>
            <person name="Sharma J."/>
            <person name="Tracey A."/>
            <person name="Quail M.A."/>
            <person name="Weir W."/>
            <person name="Wastling J.M."/>
            <person name="Hall N."/>
            <person name="Willadsen P."/>
            <person name="Lingelbach K."/>
            <person name="Shiels B."/>
            <person name="Tait A."/>
            <person name="Berriman M."/>
            <person name="Allred D.R."/>
            <person name="Pain A."/>
        </authorList>
    </citation>
    <scope>NUCLEOTIDE SEQUENCE</scope>
    <source>
        <strain evidence="1">Bond</strain>
    </source>
</reference>
<dbReference type="VEuPathDB" id="PiroplasmaDB:BBBOND_0000040"/>